<protein>
    <submittedName>
        <fullName evidence="8">3-oxo-5-alpha-steroid 4-dehydrogenase, C-terminal</fullName>
    </submittedName>
</protein>
<evidence type="ECO:0000256" key="2">
    <source>
        <dbReference type="ARBA" id="ARBA00007742"/>
    </source>
</evidence>
<dbReference type="OrthoDB" id="5788137at2759"/>
<dbReference type="GO" id="GO:0016132">
    <property type="term" value="P:brassinosteroid biosynthetic process"/>
    <property type="evidence" value="ECO:0007669"/>
    <property type="project" value="TreeGrafter"/>
</dbReference>
<dbReference type="PANTHER" id="PTHR10556">
    <property type="entry name" value="3-OXO-5-ALPHA-STEROID 4-DEHYDROGENASE"/>
    <property type="match status" value="1"/>
</dbReference>
<dbReference type="STRING" id="3476.A0A2P5AK53"/>
<sequence>MAVNVRSDRVLMEEADGGYKVLRGGWLEVVGCPNYFGECVEWLGWALMTWSWAGLGFLLFTSTNLVLRARENHKWYLDKFGEDYRKVVIPSLY</sequence>
<evidence type="ECO:0000256" key="3">
    <source>
        <dbReference type="ARBA" id="ARBA00022692"/>
    </source>
</evidence>
<evidence type="ECO:0000256" key="4">
    <source>
        <dbReference type="ARBA" id="ARBA00022989"/>
    </source>
</evidence>
<gene>
    <name evidence="8" type="ORF">PanWU01x14_324660</name>
</gene>
<proteinExistence type="inferred from homology"/>
<dbReference type="InterPro" id="IPR001104">
    <property type="entry name" value="3-oxo-5_a-steroid_4-DH_C"/>
</dbReference>
<evidence type="ECO:0000256" key="1">
    <source>
        <dbReference type="ARBA" id="ARBA00004141"/>
    </source>
</evidence>
<reference evidence="9" key="1">
    <citation type="submission" date="2016-06" db="EMBL/GenBank/DDBJ databases">
        <title>Parallel loss of symbiosis genes in relatives of nitrogen-fixing non-legume Parasponia.</title>
        <authorList>
            <person name="Van Velzen R."/>
            <person name="Holmer R."/>
            <person name="Bu F."/>
            <person name="Rutten L."/>
            <person name="Van Zeijl A."/>
            <person name="Liu W."/>
            <person name="Santuari L."/>
            <person name="Cao Q."/>
            <person name="Sharma T."/>
            <person name="Shen D."/>
            <person name="Roswanjaya Y."/>
            <person name="Wardhani T."/>
            <person name="Kalhor M.S."/>
            <person name="Jansen J."/>
            <person name="Van den Hoogen J."/>
            <person name="Gungor B."/>
            <person name="Hartog M."/>
            <person name="Hontelez J."/>
            <person name="Verver J."/>
            <person name="Yang W.-C."/>
            <person name="Schijlen E."/>
            <person name="Repin R."/>
            <person name="Schilthuizen M."/>
            <person name="Schranz E."/>
            <person name="Heidstra R."/>
            <person name="Miyata K."/>
            <person name="Fedorova E."/>
            <person name="Kohlen W."/>
            <person name="Bisseling T."/>
            <person name="Smit S."/>
            <person name="Geurts R."/>
        </authorList>
    </citation>
    <scope>NUCLEOTIDE SEQUENCE [LARGE SCALE GENOMIC DNA]</scope>
    <source>
        <strain evidence="9">cv. WU1-14</strain>
    </source>
</reference>
<feature type="transmembrane region" description="Helical" evidence="6">
    <location>
        <begin position="42"/>
        <end position="67"/>
    </location>
</feature>
<dbReference type="Gene3D" id="1.20.120.1630">
    <property type="match status" value="1"/>
</dbReference>
<keyword evidence="5 6" id="KW-0472">Membrane</keyword>
<dbReference type="EMBL" id="JXTB01000549">
    <property type="protein sequence ID" value="PON36913.1"/>
    <property type="molecule type" value="Genomic_DNA"/>
</dbReference>
<dbReference type="PROSITE" id="PS50244">
    <property type="entry name" value="S5A_REDUCTASE"/>
    <property type="match status" value="1"/>
</dbReference>
<dbReference type="GO" id="GO:0016627">
    <property type="term" value="F:oxidoreductase activity, acting on the CH-CH group of donors"/>
    <property type="evidence" value="ECO:0007669"/>
    <property type="project" value="InterPro"/>
</dbReference>
<comment type="similarity">
    <text evidence="2">Belongs to the steroid 5-alpha reductase family.</text>
</comment>
<comment type="subcellular location">
    <subcellularLocation>
        <location evidence="1">Membrane</location>
        <topology evidence="1">Multi-pass membrane protein</topology>
    </subcellularLocation>
</comment>
<evidence type="ECO:0000256" key="6">
    <source>
        <dbReference type="SAM" id="Phobius"/>
    </source>
</evidence>
<accession>A0A2P5AK53</accession>
<dbReference type="AlphaFoldDB" id="A0A2P5AK53"/>
<keyword evidence="9" id="KW-1185">Reference proteome</keyword>
<keyword evidence="3 6" id="KW-0812">Transmembrane</keyword>
<dbReference type="Proteomes" id="UP000237105">
    <property type="component" value="Unassembled WGS sequence"/>
</dbReference>
<dbReference type="InterPro" id="IPR039357">
    <property type="entry name" value="SRD5A/TECR"/>
</dbReference>
<dbReference type="Pfam" id="PF02544">
    <property type="entry name" value="Steroid_dh"/>
    <property type="match status" value="1"/>
</dbReference>
<dbReference type="PANTHER" id="PTHR10556:SF43">
    <property type="entry name" value="STEROID 5-ALPHA-REDUCTASE DET2"/>
    <property type="match status" value="1"/>
</dbReference>
<name>A0A2P5AK53_PARAD</name>
<evidence type="ECO:0000256" key="5">
    <source>
        <dbReference type="ARBA" id="ARBA00023136"/>
    </source>
</evidence>
<evidence type="ECO:0000313" key="9">
    <source>
        <dbReference type="Proteomes" id="UP000237105"/>
    </source>
</evidence>
<evidence type="ECO:0000259" key="7">
    <source>
        <dbReference type="Pfam" id="PF02544"/>
    </source>
</evidence>
<organism evidence="8 9">
    <name type="scientific">Parasponia andersonii</name>
    <name type="common">Sponia andersonii</name>
    <dbReference type="NCBI Taxonomy" id="3476"/>
    <lineage>
        <taxon>Eukaryota</taxon>
        <taxon>Viridiplantae</taxon>
        <taxon>Streptophyta</taxon>
        <taxon>Embryophyta</taxon>
        <taxon>Tracheophyta</taxon>
        <taxon>Spermatophyta</taxon>
        <taxon>Magnoliopsida</taxon>
        <taxon>eudicotyledons</taxon>
        <taxon>Gunneridae</taxon>
        <taxon>Pentapetalae</taxon>
        <taxon>rosids</taxon>
        <taxon>fabids</taxon>
        <taxon>Rosales</taxon>
        <taxon>Cannabaceae</taxon>
        <taxon>Parasponia</taxon>
    </lineage>
</organism>
<evidence type="ECO:0000313" key="8">
    <source>
        <dbReference type="EMBL" id="PON36913.1"/>
    </source>
</evidence>
<feature type="domain" description="3-oxo-5-alpha-steroid 4-dehydrogenase C-terminal" evidence="7">
    <location>
        <begin position="1"/>
        <end position="93"/>
    </location>
</feature>
<dbReference type="GO" id="GO:0016020">
    <property type="term" value="C:membrane"/>
    <property type="evidence" value="ECO:0007669"/>
    <property type="project" value="UniProtKB-SubCell"/>
</dbReference>
<comment type="caution">
    <text evidence="8">The sequence shown here is derived from an EMBL/GenBank/DDBJ whole genome shotgun (WGS) entry which is preliminary data.</text>
</comment>
<keyword evidence="4 6" id="KW-1133">Transmembrane helix</keyword>